<proteinExistence type="predicted"/>
<name>A0ABV2PWA2_9GAMM</name>
<evidence type="ECO:0000313" key="2">
    <source>
        <dbReference type="Proteomes" id="UP001549251"/>
    </source>
</evidence>
<organism evidence="1 2">
    <name type="scientific">Rhodanobacter soli</name>
    <dbReference type="NCBI Taxonomy" id="590609"/>
    <lineage>
        <taxon>Bacteria</taxon>
        <taxon>Pseudomonadati</taxon>
        <taxon>Pseudomonadota</taxon>
        <taxon>Gammaproteobacteria</taxon>
        <taxon>Lysobacterales</taxon>
        <taxon>Rhodanobacteraceae</taxon>
        <taxon>Rhodanobacter</taxon>
    </lineage>
</organism>
<evidence type="ECO:0000313" key="1">
    <source>
        <dbReference type="EMBL" id="MET4569123.1"/>
    </source>
</evidence>
<sequence>MSERKPKRLETLDASLERRMADCGLSNDTRQFLRDLHAAEKQLNDAFQRAHQGGALEARVSAVYRRMYGRG</sequence>
<comment type="caution">
    <text evidence="1">The sequence shown here is derived from an EMBL/GenBank/DDBJ whole genome shotgun (WGS) entry which is preliminary data.</text>
</comment>
<reference evidence="1 2" key="1">
    <citation type="submission" date="2024-06" db="EMBL/GenBank/DDBJ databases">
        <title>Sorghum-associated microbial communities from plants grown in Nebraska, USA.</title>
        <authorList>
            <person name="Schachtman D."/>
        </authorList>
    </citation>
    <scope>NUCLEOTIDE SEQUENCE [LARGE SCALE GENOMIC DNA]</scope>
    <source>
        <strain evidence="1 2">1757</strain>
    </source>
</reference>
<dbReference type="Proteomes" id="UP001549251">
    <property type="component" value="Unassembled WGS sequence"/>
</dbReference>
<dbReference type="EMBL" id="JBEPSD010000001">
    <property type="protein sequence ID" value="MET4569123.1"/>
    <property type="molecule type" value="Genomic_DNA"/>
</dbReference>
<gene>
    <name evidence="1" type="ORF">ABIE04_001450</name>
</gene>
<keyword evidence="2" id="KW-1185">Reference proteome</keyword>
<dbReference type="RefSeq" id="WP_354548097.1">
    <property type="nucleotide sequence ID" value="NZ_JBEPSD010000001.1"/>
</dbReference>
<accession>A0ABV2PWA2</accession>
<protein>
    <submittedName>
        <fullName evidence="1">Uncharacterized protein</fullName>
    </submittedName>
</protein>